<reference evidence="2 3" key="1">
    <citation type="submission" date="2024-03" db="EMBL/GenBank/DDBJ databases">
        <title>Novel Streptomyces species of biotechnological and ecological value are a feature of Machair soil.</title>
        <authorList>
            <person name="Prole J.R."/>
            <person name="Goodfellow M."/>
            <person name="Allenby N."/>
            <person name="Ward A.C."/>
        </authorList>
    </citation>
    <scope>NUCLEOTIDE SEQUENCE [LARGE SCALE GENOMIC DNA]</scope>
    <source>
        <strain evidence="2 3">MS1.HAVA.3</strain>
    </source>
</reference>
<dbReference type="Pfam" id="PF12770">
    <property type="entry name" value="CHAT"/>
    <property type="match status" value="1"/>
</dbReference>
<dbReference type="Proteomes" id="UP001382904">
    <property type="component" value="Unassembled WGS sequence"/>
</dbReference>
<evidence type="ECO:0000313" key="3">
    <source>
        <dbReference type="Proteomes" id="UP001382904"/>
    </source>
</evidence>
<evidence type="ECO:0000259" key="1">
    <source>
        <dbReference type="Pfam" id="PF12770"/>
    </source>
</evidence>
<comment type="caution">
    <text evidence="2">The sequence shown here is derived from an EMBL/GenBank/DDBJ whole genome shotgun (WGS) entry which is preliminary data.</text>
</comment>
<feature type="domain" description="CHAT" evidence="1">
    <location>
        <begin position="8"/>
        <end position="137"/>
    </location>
</feature>
<dbReference type="InterPro" id="IPR024983">
    <property type="entry name" value="CHAT_dom"/>
</dbReference>
<name>A0ABU8TZM2_9ACTN</name>
<organism evidence="2 3">
    <name type="scientific">Streptomyces caledonius</name>
    <dbReference type="NCBI Taxonomy" id="3134107"/>
    <lineage>
        <taxon>Bacteria</taxon>
        <taxon>Bacillati</taxon>
        <taxon>Actinomycetota</taxon>
        <taxon>Actinomycetes</taxon>
        <taxon>Kitasatosporales</taxon>
        <taxon>Streptomycetaceae</taxon>
        <taxon>Streptomyces</taxon>
    </lineage>
</organism>
<gene>
    <name evidence="2" type="ORF">WKI68_02130</name>
</gene>
<protein>
    <submittedName>
        <fullName evidence="2">CHAT domain-containing protein</fullName>
    </submittedName>
</protein>
<evidence type="ECO:0000313" key="2">
    <source>
        <dbReference type="EMBL" id="MEJ8640554.1"/>
    </source>
</evidence>
<sequence>MADSGTCLLSPHGRLHTLPWTVVRHHDRHVIRGTAIGIVPNLSCVPLLDHRPDALVRATLLGVTQQPDGKLLTEVQRAVRQLSGFLGTHRLREEPITDCRATVATLRGLLNSGPPVSSPTDVLQIITHGVPAPGHPSAPAYR</sequence>
<dbReference type="EMBL" id="JBBKAM010000002">
    <property type="protein sequence ID" value="MEJ8640554.1"/>
    <property type="molecule type" value="Genomic_DNA"/>
</dbReference>
<accession>A0ABU8TZM2</accession>
<keyword evidence="3" id="KW-1185">Reference proteome</keyword>
<proteinExistence type="predicted"/>